<gene>
    <name evidence="2" type="primary">L2G011</name>
</gene>
<organism evidence="2">
    <name type="scientific">Ganoderma boninense</name>
    <dbReference type="NCBI Taxonomy" id="34458"/>
    <lineage>
        <taxon>Eukaryota</taxon>
        <taxon>Fungi</taxon>
        <taxon>Dikarya</taxon>
        <taxon>Basidiomycota</taxon>
        <taxon>Agaricomycotina</taxon>
        <taxon>Agaricomycetes</taxon>
        <taxon>Polyporales</taxon>
        <taxon>Polyporaceae</taxon>
        <taxon>Ganoderma</taxon>
    </lineage>
</organism>
<feature type="region of interest" description="Disordered" evidence="1">
    <location>
        <begin position="552"/>
        <end position="609"/>
    </location>
</feature>
<sequence>MPPPPPEVSLNESDVGYLQSQLETYRSTPSAEKEAFRLACTRHILGEHGLEEDIFKLDVFGRKVTNWLQNRIQKTKKKGVPIRVNQAFSPFRVFMYRKEDDIRRGVKALQDKYPDDDRVYIVDWNATARRMWDELDDVDKDVYRRVAEKCNRDGPEDDLKPMLAEKRGPTWMRAVAELFWHNCGMPIFIYGMYEDSHGNLHASVYDTSNLWKEKDKGTPLLRNVPGWDKDFRRVAWNFFQAALRPDITSPDTLEVVQASRRQPPPPFQFDVYEDCCPILVKEEDGITLKGPRRQDALREYMKIHYSLAMGQEKRSAPWSAFQQYPTMFFEPGMLPEGLVLQDPSHISDDDMSGLFDHIVEMETPTKPGVAPRRFRLHQVALGSRKNPTWIAAVYNGRLEPWQAKRAKKTISVPDWHGPPSPSDDAASSMDTPDSRSPEPPVPLPVGLHAALDAEFEKARRELPATLTSLAIDDKEQVPDSSTADAEPLTIRRRQRTAAVTKAATGPTTSAWLAAEVDAAEVIESSGEDDADDYVPDVYSSDEEVEDVLQDDLDFGDAPLPRTASETELLGGPSDGAPDQHGESSQNVTGVISGTRPSVGMRAPKDVGTEPTARRQFLEELAHDAEYVALLRRVDAKLTTRSSFRAQSPVFWATWGYNSAHLPESIITNEAKVAALMKWVAKDRSGNAQPADVQRFCLAVGMILQDLALIAKADGTSIWPDEVPGYMAVSELEAERRVDVLNACSSAFASTADVRLTVGGKKGKGKGKATGSTAGTPTASTANRNVDGNDAPAHATPPQGGVGPTRRSARSRVQRN</sequence>
<protein>
    <submittedName>
        <fullName evidence="2">Aspartic proteinase</fullName>
    </submittedName>
</protein>
<reference evidence="2" key="1">
    <citation type="submission" date="2019-10" db="EMBL/GenBank/DDBJ databases">
        <authorList>
            <person name="Nor Muhammad N."/>
        </authorList>
    </citation>
    <scope>NUCLEOTIDE SEQUENCE</scope>
</reference>
<feature type="region of interest" description="Disordered" evidence="1">
    <location>
        <begin position="473"/>
        <end position="504"/>
    </location>
</feature>
<feature type="compositionally biased region" description="Polar residues" evidence="1">
    <location>
        <begin position="582"/>
        <end position="595"/>
    </location>
</feature>
<dbReference type="AlphaFoldDB" id="A0A5K1K7V3"/>
<dbReference type="EMBL" id="LR729864">
    <property type="protein sequence ID" value="VWP02017.1"/>
    <property type="molecule type" value="Genomic_DNA"/>
</dbReference>
<feature type="region of interest" description="Disordered" evidence="1">
    <location>
        <begin position="758"/>
        <end position="815"/>
    </location>
</feature>
<evidence type="ECO:0000256" key="1">
    <source>
        <dbReference type="SAM" id="MobiDB-lite"/>
    </source>
</evidence>
<feature type="compositionally biased region" description="Low complexity" evidence="1">
    <location>
        <begin position="768"/>
        <end position="781"/>
    </location>
</feature>
<evidence type="ECO:0000313" key="2">
    <source>
        <dbReference type="EMBL" id="VWP02017.1"/>
    </source>
</evidence>
<name>A0A5K1K7V3_9APHY</name>
<feature type="compositionally biased region" description="Basic residues" evidence="1">
    <location>
        <begin position="806"/>
        <end position="815"/>
    </location>
</feature>
<proteinExistence type="predicted"/>
<feature type="compositionally biased region" description="Low complexity" evidence="1">
    <location>
        <begin position="422"/>
        <end position="431"/>
    </location>
</feature>
<accession>A0A5K1K7V3</accession>
<feature type="region of interest" description="Disordered" evidence="1">
    <location>
        <begin position="409"/>
        <end position="445"/>
    </location>
</feature>